<dbReference type="PANTHER" id="PTHR32494:SF5">
    <property type="entry name" value="ALLANTOATE AMIDOHYDROLASE"/>
    <property type="match status" value="1"/>
</dbReference>
<dbReference type="SUPFAM" id="SSF55031">
    <property type="entry name" value="Bacterial exopeptidase dimerisation domain"/>
    <property type="match status" value="1"/>
</dbReference>
<proteinExistence type="inferred from homology"/>
<evidence type="ECO:0000256" key="2">
    <source>
        <dbReference type="ARBA" id="ARBA00022801"/>
    </source>
</evidence>
<dbReference type="NCBIfam" id="TIGR01879">
    <property type="entry name" value="hydantase"/>
    <property type="match status" value="1"/>
</dbReference>
<evidence type="ECO:0000313" key="3">
    <source>
        <dbReference type="EMBL" id="MFC3205395.1"/>
    </source>
</evidence>
<dbReference type="Proteomes" id="UP001595583">
    <property type="component" value="Unassembled WGS sequence"/>
</dbReference>
<comment type="similarity">
    <text evidence="1">Belongs to the peptidase M20 family.</text>
</comment>
<name>A0ABV7K4V7_9HYPH</name>
<keyword evidence="4" id="KW-1185">Reference proteome</keyword>
<organism evidence="3 4">
    <name type="scientific">Aquamicrobium soli</name>
    <dbReference type="NCBI Taxonomy" id="1811518"/>
    <lineage>
        <taxon>Bacteria</taxon>
        <taxon>Pseudomonadati</taxon>
        <taxon>Pseudomonadota</taxon>
        <taxon>Alphaproteobacteria</taxon>
        <taxon>Hyphomicrobiales</taxon>
        <taxon>Phyllobacteriaceae</taxon>
        <taxon>Aquamicrobium</taxon>
    </lineage>
</organism>
<evidence type="ECO:0000313" key="4">
    <source>
        <dbReference type="Proteomes" id="UP001595583"/>
    </source>
</evidence>
<dbReference type="Pfam" id="PF01546">
    <property type="entry name" value="Peptidase_M20"/>
    <property type="match status" value="1"/>
</dbReference>
<dbReference type="PIRSF" id="PIRSF001235">
    <property type="entry name" value="Amidase_carbamoylase"/>
    <property type="match status" value="1"/>
</dbReference>
<dbReference type="RefSeq" id="WP_378218825.1">
    <property type="nucleotide sequence ID" value="NZ_JBHRTK010000004.1"/>
</dbReference>
<reference evidence="4" key="1">
    <citation type="journal article" date="2019" name="Int. J. Syst. Evol. Microbiol.">
        <title>The Global Catalogue of Microorganisms (GCM) 10K type strain sequencing project: providing services to taxonomists for standard genome sequencing and annotation.</title>
        <authorList>
            <consortium name="The Broad Institute Genomics Platform"/>
            <consortium name="The Broad Institute Genome Sequencing Center for Infectious Disease"/>
            <person name="Wu L."/>
            <person name="Ma J."/>
        </authorList>
    </citation>
    <scope>NUCLEOTIDE SEQUENCE [LARGE SCALE GENOMIC DNA]</scope>
    <source>
        <strain evidence="4">KCTC 52165</strain>
    </source>
</reference>
<dbReference type="InterPro" id="IPR036264">
    <property type="entry name" value="Bact_exopeptidase_dim_dom"/>
</dbReference>
<dbReference type="Gene3D" id="3.40.630.10">
    <property type="entry name" value="Zn peptidases"/>
    <property type="match status" value="1"/>
</dbReference>
<dbReference type="InterPro" id="IPR002933">
    <property type="entry name" value="Peptidase_M20"/>
</dbReference>
<dbReference type="Gene3D" id="3.30.70.360">
    <property type="match status" value="1"/>
</dbReference>
<dbReference type="GO" id="GO:0016787">
    <property type="term" value="F:hydrolase activity"/>
    <property type="evidence" value="ECO:0007669"/>
    <property type="project" value="UniProtKB-KW"/>
</dbReference>
<sequence>MRAAKEAQLTAGAALLRRVLDELARATHDHPGVTRAAYGAGEQLAHDLVRREAEALGAVTRTDAAGNLYLTRPGSDPALPALFFGSHLDSVPHGGNFDGAAGVVAGLAVLAEMAARNLVVLRDVTVMVTRAEEAVWFPVSYPGARAALGRLPADELEARRADTGRTLAEHMADAGFDPEAIRTGTPQLRPADIAAFVEVHIEQGPRLVSMDRPYGIVTAINGGFRHLAGHCIGAYAHSGAEPRFSRRDSVLGFADFAQGLEAVWDRLEAEGRQATITFGRVESDPRQHGGSRVLGDIGFTLDIRSDRESTLEDIAASMRALCLQIAARRNVRFEFDAPLTWAPAPMDTGLVEKLAAAAGPGNDVPLLASGAGHDTAAFAEAGVPSAMVFVRSENGSHNPDEAMEATDLDAVVAMLVRFVTVFDGP</sequence>
<comment type="caution">
    <text evidence="3">The sequence shown here is derived from an EMBL/GenBank/DDBJ whole genome shotgun (WGS) entry which is preliminary data.</text>
</comment>
<keyword evidence="2 3" id="KW-0378">Hydrolase</keyword>
<evidence type="ECO:0000256" key="1">
    <source>
        <dbReference type="ARBA" id="ARBA00006153"/>
    </source>
</evidence>
<gene>
    <name evidence="3" type="ORF">ACFOHJ_04160</name>
</gene>
<dbReference type="EMBL" id="JBHRTK010000004">
    <property type="protein sequence ID" value="MFC3205395.1"/>
    <property type="molecule type" value="Genomic_DNA"/>
</dbReference>
<protein>
    <submittedName>
        <fullName evidence="3">Hydantoinase/carbamoylase family amidase</fullName>
        <ecNumber evidence="3">3.5.-.-</ecNumber>
    </submittedName>
</protein>
<dbReference type="SUPFAM" id="SSF53187">
    <property type="entry name" value="Zn-dependent exopeptidases"/>
    <property type="match status" value="1"/>
</dbReference>
<accession>A0ABV7K4V7</accession>
<dbReference type="PANTHER" id="PTHR32494">
    <property type="entry name" value="ALLANTOATE DEIMINASE-RELATED"/>
    <property type="match status" value="1"/>
</dbReference>
<dbReference type="InterPro" id="IPR010158">
    <property type="entry name" value="Amidase_Cbmase"/>
</dbReference>
<dbReference type="EC" id="3.5.-.-" evidence="3"/>